<proteinExistence type="predicted"/>
<accession>A0ACC1M115</accession>
<reference evidence="1" key="1">
    <citation type="submission" date="2022-07" db="EMBL/GenBank/DDBJ databases">
        <title>Phylogenomic reconstructions and comparative analyses of Kickxellomycotina fungi.</title>
        <authorList>
            <person name="Reynolds N.K."/>
            <person name="Stajich J.E."/>
            <person name="Barry K."/>
            <person name="Grigoriev I.V."/>
            <person name="Crous P."/>
            <person name="Smith M.E."/>
        </authorList>
    </citation>
    <scope>NUCLEOTIDE SEQUENCE</scope>
    <source>
        <strain evidence="1">CBS 190363</strain>
    </source>
</reference>
<keyword evidence="2" id="KW-1185">Reference proteome</keyword>
<sequence length="90" mass="10337">MFKHCILGLLLALSAFAVRIDDCNLAYWKPHLMGTILVDDMHMAPKRVTSKRLSFFDSLPKLKRVLGPHTEMKDTSINTRRINVLVDEKN</sequence>
<gene>
    <name evidence="1" type="ORF">IWW38_003598</name>
</gene>
<protein>
    <submittedName>
        <fullName evidence="1">Uncharacterized protein</fullName>
    </submittedName>
</protein>
<evidence type="ECO:0000313" key="2">
    <source>
        <dbReference type="Proteomes" id="UP001139981"/>
    </source>
</evidence>
<evidence type="ECO:0000313" key="1">
    <source>
        <dbReference type="EMBL" id="KAJ2891493.1"/>
    </source>
</evidence>
<feature type="non-terminal residue" evidence="1">
    <location>
        <position position="90"/>
    </location>
</feature>
<comment type="caution">
    <text evidence="1">The sequence shown here is derived from an EMBL/GenBank/DDBJ whole genome shotgun (WGS) entry which is preliminary data.</text>
</comment>
<dbReference type="EMBL" id="JANBVB010000975">
    <property type="protein sequence ID" value="KAJ2891493.1"/>
    <property type="molecule type" value="Genomic_DNA"/>
</dbReference>
<dbReference type="Proteomes" id="UP001139981">
    <property type="component" value="Unassembled WGS sequence"/>
</dbReference>
<organism evidence="1 2">
    <name type="scientific">Coemansia aciculifera</name>
    <dbReference type="NCBI Taxonomy" id="417176"/>
    <lineage>
        <taxon>Eukaryota</taxon>
        <taxon>Fungi</taxon>
        <taxon>Fungi incertae sedis</taxon>
        <taxon>Zoopagomycota</taxon>
        <taxon>Kickxellomycotina</taxon>
        <taxon>Kickxellomycetes</taxon>
        <taxon>Kickxellales</taxon>
        <taxon>Kickxellaceae</taxon>
        <taxon>Coemansia</taxon>
    </lineage>
</organism>
<name>A0ACC1M115_9FUNG</name>